<dbReference type="CDD" id="cd19867">
    <property type="entry name" value="DSRM_DGCR8_rpt1"/>
    <property type="match status" value="1"/>
</dbReference>
<dbReference type="Gene3D" id="3.30.160.20">
    <property type="match status" value="2"/>
</dbReference>
<evidence type="ECO:0000256" key="10">
    <source>
        <dbReference type="ARBA" id="ARBA00023004"/>
    </source>
</evidence>
<keyword evidence="3" id="KW-1017">Isopeptide bond</keyword>
<evidence type="ECO:0000256" key="2">
    <source>
        <dbReference type="ARBA" id="ARBA00004604"/>
    </source>
</evidence>
<name>H3DH80_TETNG</name>
<dbReference type="GO" id="GO:0005730">
    <property type="term" value="C:nucleolus"/>
    <property type="evidence" value="ECO:0007669"/>
    <property type="project" value="UniProtKB-SubCell"/>
</dbReference>
<organism evidence="18 19">
    <name type="scientific">Tetraodon nigroviridis</name>
    <name type="common">Spotted green pufferfish</name>
    <name type="synonym">Chelonodon nigroviridis</name>
    <dbReference type="NCBI Taxonomy" id="99883"/>
    <lineage>
        <taxon>Eukaryota</taxon>
        <taxon>Metazoa</taxon>
        <taxon>Chordata</taxon>
        <taxon>Craniata</taxon>
        <taxon>Vertebrata</taxon>
        <taxon>Euteleostomi</taxon>
        <taxon>Actinopterygii</taxon>
        <taxon>Neopterygii</taxon>
        <taxon>Teleostei</taxon>
        <taxon>Neoteleostei</taxon>
        <taxon>Acanthomorphata</taxon>
        <taxon>Eupercaria</taxon>
        <taxon>Tetraodontiformes</taxon>
        <taxon>Tetradontoidea</taxon>
        <taxon>Tetraodontidae</taxon>
        <taxon>Tetraodon</taxon>
    </lineage>
</organism>
<dbReference type="GO" id="GO:0042802">
    <property type="term" value="F:identical protein binding"/>
    <property type="evidence" value="ECO:0007669"/>
    <property type="project" value="InterPro"/>
</dbReference>
<dbReference type="STRING" id="99883.ENSTNIP00000019874"/>
<keyword evidence="7" id="KW-0677">Repeat</keyword>
<evidence type="ECO:0000256" key="8">
    <source>
        <dbReference type="ARBA" id="ARBA00022843"/>
    </source>
</evidence>
<dbReference type="CDD" id="cd00201">
    <property type="entry name" value="WW"/>
    <property type="match status" value="1"/>
</dbReference>
<dbReference type="GO" id="GO:0020037">
    <property type="term" value="F:heme binding"/>
    <property type="evidence" value="ECO:0007669"/>
    <property type="project" value="InterPro"/>
</dbReference>
<feature type="region of interest" description="Disordered" evidence="15">
    <location>
        <begin position="113"/>
        <end position="181"/>
    </location>
</feature>
<dbReference type="GO" id="GO:0046872">
    <property type="term" value="F:metal ion binding"/>
    <property type="evidence" value="ECO:0007669"/>
    <property type="project" value="UniProtKB-KW"/>
</dbReference>
<dbReference type="GO" id="GO:0005654">
    <property type="term" value="C:nucleoplasm"/>
    <property type="evidence" value="ECO:0007669"/>
    <property type="project" value="UniProtKB-ARBA"/>
</dbReference>
<dbReference type="SMART" id="SM00358">
    <property type="entry name" value="DSRM"/>
    <property type="match status" value="2"/>
</dbReference>
<evidence type="ECO:0000256" key="11">
    <source>
        <dbReference type="ARBA" id="ARBA00023242"/>
    </source>
</evidence>
<dbReference type="AlphaFoldDB" id="H3DH80"/>
<dbReference type="PANTHER" id="PTHR13482">
    <property type="entry name" value="MICRORNA PROCESSOR COMPLEX SUBUNIT DGCR8"/>
    <property type="match status" value="1"/>
</dbReference>
<accession>H3DH80</accession>
<dbReference type="SMART" id="SM00456">
    <property type="entry name" value="WW"/>
    <property type="match status" value="1"/>
</dbReference>
<evidence type="ECO:0000259" key="17">
    <source>
        <dbReference type="PROSITE" id="PS50137"/>
    </source>
</evidence>
<dbReference type="Pfam" id="PF00035">
    <property type="entry name" value="dsrm"/>
    <property type="match status" value="2"/>
</dbReference>
<dbReference type="InParanoid" id="H3DH80"/>
<feature type="domain" description="DRBM" evidence="17">
    <location>
        <begin position="501"/>
        <end position="568"/>
    </location>
</feature>
<dbReference type="Proteomes" id="UP000007303">
    <property type="component" value="Unassembled WGS sequence"/>
</dbReference>
<keyword evidence="5" id="KW-0349">Heme</keyword>
<dbReference type="SUPFAM" id="SSF54768">
    <property type="entry name" value="dsRNA-binding domain-like"/>
    <property type="match status" value="2"/>
</dbReference>
<evidence type="ECO:0000256" key="13">
    <source>
        <dbReference type="ARBA" id="ARBA00071956"/>
    </source>
</evidence>
<reference evidence="19" key="1">
    <citation type="journal article" date="2004" name="Nature">
        <title>Genome duplication in the teleost fish Tetraodon nigroviridis reveals the early vertebrate proto-karyotype.</title>
        <authorList>
            <person name="Jaillon O."/>
            <person name="Aury J.-M."/>
            <person name="Brunet F."/>
            <person name="Petit J.-L."/>
            <person name="Stange-Thomann N."/>
            <person name="Mauceli E."/>
            <person name="Bouneau L."/>
            <person name="Fischer C."/>
            <person name="Ozouf-Costaz C."/>
            <person name="Bernot A."/>
            <person name="Nicaud S."/>
            <person name="Jaffe D."/>
            <person name="Fisher S."/>
            <person name="Lutfalla G."/>
            <person name="Dossat C."/>
            <person name="Segurens B."/>
            <person name="Dasilva C."/>
            <person name="Salanoubat M."/>
            <person name="Levy M."/>
            <person name="Boudet N."/>
            <person name="Castellano S."/>
            <person name="Anthouard V."/>
            <person name="Jubin C."/>
            <person name="Castelli V."/>
            <person name="Katinka M."/>
            <person name="Vacherie B."/>
            <person name="Biemont C."/>
            <person name="Skalli Z."/>
            <person name="Cattolico L."/>
            <person name="Poulain J."/>
            <person name="De Berardinis V."/>
            <person name="Cruaud C."/>
            <person name="Duprat S."/>
            <person name="Brottier P."/>
            <person name="Coutanceau J.-P."/>
            <person name="Gouzy J."/>
            <person name="Parra G."/>
            <person name="Lardier G."/>
            <person name="Chapple C."/>
            <person name="McKernan K.J."/>
            <person name="McEwan P."/>
            <person name="Bosak S."/>
            <person name="Kellis M."/>
            <person name="Volff J.-N."/>
            <person name="Guigo R."/>
            <person name="Zody M.C."/>
            <person name="Mesirov J."/>
            <person name="Lindblad-Toh K."/>
            <person name="Birren B."/>
            <person name="Nusbaum C."/>
            <person name="Kahn D."/>
            <person name="Robinson-Rechavi M."/>
            <person name="Laudet V."/>
            <person name="Schachter V."/>
            <person name="Quetier F."/>
            <person name="Saurin W."/>
            <person name="Scarpelli C."/>
            <person name="Wincker P."/>
            <person name="Lander E.S."/>
            <person name="Weissenbach J."/>
            <person name="Roest Crollius H."/>
        </authorList>
    </citation>
    <scope>NUCLEOTIDE SEQUENCE [LARGE SCALE GENOMIC DNA]</scope>
</reference>
<feature type="region of interest" description="Disordered" evidence="15">
    <location>
        <begin position="1"/>
        <end position="94"/>
    </location>
</feature>
<dbReference type="CDD" id="cd19868">
    <property type="entry name" value="DSRM_DGCR8_rpt2"/>
    <property type="match status" value="1"/>
</dbReference>
<feature type="region of interest" description="Disordered" evidence="15">
    <location>
        <begin position="246"/>
        <end position="272"/>
    </location>
</feature>
<comment type="subunit">
    <text evidence="12">Monomer; in absence of heme. Homodimer; the association with heme promotes its dimerization. Component of the microprocessor complex, or pri-miRNA processing protein complex, which is composed of DROSHA and DGCR8. The microprocessor complex is a heterotrimer; each of the two DROSHA RNase III domains binds one DGCR8 (via C-terminal region). Interacts with ILF3, NCL and DROSHA. Interacts with CPSF3 and ISY1; this interaction is in an RNA dependent manner. Interacts with PUS10; interaction promotes pri-miRNAs processing.</text>
</comment>
<dbReference type="InterPro" id="IPR001202">
    <property type="entry name" value="WW_dom"/>
</dbReference>
<dbReference type="Gene3D" id="2.20.70.10">
    <property type="match status" value="1"/>
</dbReference>
<feature type="compositionally biased region" description="Pro residues" evidence="15">
    <location>
        <begin position="1"/>
        <end position="14"/>
    </location>
</feature>
<dbReference type="PANTHER" id="PTHR13482:SF3">
    <property type="entry name" value="MICROPROCESSOR COMPLEX SUBUNIT DGCR8"/>
    <property type="match status" value="1"/>
</dbReference>
<dbReference type="FunFam" id="2.20.70.10:FF:000018">
    <property type="entry name" value="DGCR8 microprocessor complex subunit"/>
    <property type="match status" value="1"/>
</dbReference>
<keyword evidence="11" id="KW-0539">Nucleus</keyword>
<dbReference type="FunFam" id="3.30.160.20:FF:000023">
    <property type="entry name" value="DGCR8, microprocessor complex subunit"/>
    <property type="match status" value="1"/>
</dbReference>
<evidence type="ECO:0000256" key="12">
    <source>
        <dbReference type="ARBA" id="ARBA00064825"/>
    </source>
</evidence>
<dbReference type="FunCoup" id="H3DH80">
    <property type="interactions" value="2169"/>
</dbReference>
<reference evidence="18" key="3">
    <citation type="submission" date="2025-09" db="UniProtKB">
        <authorList>
            <consortium name="Ensembl"/>
        </authorList>
    </citation>
    <scope>IDENTIFICATION</scope>
</reference>
<dbReference type="InterPro" id="IPR036020">
    <property type="entry name" value="WW_dom_sf"/>
</dbReference>
<proteinExistence type="predicted"/>
<keyword evidence="6" id="KW-0479">Metal-binding</keyword>
<evidence type="ECO:0000256" key="5">
    <source>
        <dbReference type="ARBA" id="ARBA00022617"/>
    </source>
</evidence>
<reference evidence="18" key="2">
    <citation type="submission" date="2025-08" db="UniProtKB">
        <authorList>
            <consortium name="Ensembl"/>
        </authorList>
    </citation>
    <scope>IDENTIFICATION</scope>
</reference>
<evidence type="ECO:0000256" key="7">
    <source>
        <dbReference type="ARBA" id="ARBA00022737"/>
    </source>
</evidence>
<protein>
    <recommendedName>
        <fullName evidence="13">Microprocessor complex subunit DGCR8</fullName>
    </recommendedName>
</protein>
<dbReference type="Ensembl" id="ENSTNIT00000020104.1">
    <property type="protein sequence ID" value="ENSTNIP00000019874.1"/>
    <property type="gene ID" value="ENSTNIG00000016762.1"/>
</dbReference>
<feature type="compositionally biased region" description="Polar residues" evidence="15">
    <location>
        <begin position="73"/>
        <end position="82"/>
    </location>
</feature>
<dbReference type="GO" id="GO:0070877">
    <property type="term" value="C:microprocessor complex"/>
    <property type="evidence" value="ECO:0007669"/>
    <property type="project" value="InterPro"/>
</dbReference>
<feature type="compositionally biased region" description="Basic and acidic residues" evidence="15">
    <location>
        <begin position="250"/>
        <end position="265"/>
    </location>
</feature>
<evidence type="ECO:0000313" key="19">
    <source>
        <dbReference type="Proteomes" id="UP000007303"/>
    </source>
</evidence>
<dbReference type="GeneTree" id="ENSGT00390000015977"/>
<keyword evidence="19" id="KW-1185">Reference proteome</keyword>
<dbReference type="PROSITE" id="PS50020">
    <property type="entry name" value="WW_DOMAIN_2"/>
    <property type="match status" value="1"/>
</dbReference>
<comment type="cofactor">
    <cofactor evidence="1">
        <name>heme</name>
        <dbReference type="ChEBI" id="CHEBI:30413"/>
    </cofactor>
</comment>
<dbReference type="PROSITE" id="PS50137">
    <property type="entry name" value="DS_RBD"/>
    <property type="match status" value="1"/>
</dbReference>
<dbReference type="OMA" id="PKKEWIM"/>
<evidence type="ECO:0000256" key="3">
    <source>
        <dbReference type="ARBA" id="ARBA00022499"/>
    </source>
</evidence>
<sequence>MEIDDVPPPLPSEPPNNFDPTDGRAPPPPPLQTSSDAEVMDVSSGGDGYTYTPGDGDPPPQHPLSVGPLTFCSDLSNEASPNPSCPRTARHATPVTKFLPDLKLLRDVKISVSFSESSTSSKDRKVLYTGEGQEGGREDALDSLNGGLHAWPEQDVAEGSSGEGNIATRSSEETDGDQENKVEFAVLDELEDFCDFLDHEDGEHGGFKSDSIVQQEHPDDEAVVYSYEEEFDNDVDALLEEGMPVPKKMRPTEDKSGGDSDHQSDGEEGIQPMMTKIKTVLKSRGRPPTEPLPDGWIMTFHNSGIPVYLHRETRVVTWSRPYFLGTGSIRKHDPPTSSIPCLHYKKMKDQEERELNGEVALGAEEVPVKSAEQANGDTDGPDGESPGESVANSNLPGKESLPCDSAQGALGQVKAKVEVCKDESIELDEFRSYLEKCFDFEQVTVKKFRTWAERRQFNRDMKRKQAESERPILPANQKLITLSVQDAPTKKEFVINPNGKSEVCILHEYMQRVLKVRPVYNFFECENPSEPFGASVIIDGVTYGTGTASSKKLAKNKAARATLEILIPDFVKQTAEEKPVEGDELEYFNHISIEDSRVYELTNKAGLLSPYQILHECLKRNHGMGDTSIKFEVIPGKNQKSEYVMTCGKHTVRGWCKNKRVGKQLASQKILQMLHPHVKNWGSLLRMYGRENNKMVKKENSDKSVIELQQYAKKNKPNLHILNKLQEEMRKLASQREETRKKPKMTIMESAQPGSEPLCTVDV</sequence>
<evidence type="ECO:0000256" key="1">
    <source>
        <dbReference type="ARBA" id="ARBA00001971"/>
    </source>
</evidence>
<evidence type="ECO:0000256" key="14">
    <source>
        <dbReference type="PROSITE-ProRule" id="PRU00266"/>
    </source>
</evidence>
<evidence type="ECO:0000256" key="15">
    <source>
        <dbReference type="SAM" id="MobiDB-lite"/>
    </source>
</evidence>
<keyword evidence="8" id="KW-0832">Ubl conjugation</keyword>
<dbReference type="GO" id="GO:0070878">
    <property type="term" value="F:primary miRNA binding"/>
    <property type="evidence" value="ECO:0007669"/>
    <property type="project" value="TreeGrafter"/>
</dbReference>
<dbReference type="Gene3D" id="3.30.160.590">
    <property type="match status" value="1"/>
</dbReference>
<dbReference type="GO" id="GO:0003725">
    <property type="term" value="F:double-stranded RNA binding"/>
    <property type="evidence" value="ECO:0007669"/>
    <property type="project" value="TreeGrafter"/>
</dbReference>
<evidence type="ECO:0000256" key="9">
    <source>
        <dbReference type="ARBA" id="ARBA00022884"/>
    </source>
</evidence>
<dbReference type="HOGENOM" id="CLU_017211_3_0_1"/>
<evidence type="ECO:0000256" key="4">
    <source>
        <dbReference type="ARBA" id="ARBA00022553"/>
    </source>
</evidence>
<evidence type="ECO:0000256" key="6">
    <source>
        <dbReference type="ARBA" id="ARBA00022723"/>
    </source>
</evidence>
<feature type="region of interest" description="Disordered" evidence="15">
    <location>
        <begin position="361"/>
        <end position="403"/>
    </location>
</feature>
<dbReference type="FunFam" id="3.30.160.590:FF:000001">
    <property type="entry name" value="microprocessor complex subunit DGCR8"/>
    <property type="match status" value="1"/>
</dbReference>
<dbReference type="InterPro" id="IPR040375">
    <property type="entry name" value="DGCR8"/>
</dbReference>
<dbReference type="SUPFAM" id="SSF51045">
    <property type="entry name" value="WW domain"/>
    <property type="match status" value="1"/>
</dbReference>
<comment type="subcellular location">
    <subcellularLocation>
        <location evidence="2">Nucleus</location>
        <location evidence="2">Nucleolus</location>
    </subcellularLocation>
</comment>
<dbReference type="GO" id="GO:0031053">
    <property type="term" value="P:primary miRNA processing"/>
    <property type="evidence" value="ECO:0007669"/>
    <property type="project" value="InterPro"/>
</dbReference>
<evidence type="ECO:0000313" key="18">
    <source>
        <dbReference type="Ensembl" id="ENSTNIP00000019874.1"/>
    </source>
</evidence>
<keyword evidence="10" id="KW-0408">Iron</keyword>
<keyword evidence="9 14" id="KW-0694">RNA-binding</keyword>
<dbReference type="FunFam" id="3.30.160.20:FF:000021">
    <property type="entry name" value="Microprocessor complex subunit DGCR8"/>
    <property type="match status" value="1"/>
</dbReference>
<keyword evidence="4" id="KW-0597">Phosphoprotein</keyword>
<feature type="domain" description="WW" evidence="16">
    <location>
        <begin position="290"/>
        <end position="323"/>
    </location>
</feature>
<evidence type="ECO:0000259" key="16">
    <source>
        <dbReference type="PROSITE" id="PS50020"/>
    </source>
</evidence>
<dbReference type="InterPro" id="IPR014720">
    <property type="entry name" value="dsRBD_dom"/>
</dbReference>